<dbReference type="PANTHER" id="PTHR23088">
    <property type="entry name" value="NITRILASE-RELATED"/>
    <property type="match status" value="1"/>
</dbReference>
<evidence type="ECO:0000256" key="2">
    <source>
        <dbReference type="ARBA" id="ARBA00022801"/>
    </source>
</evidence>
<dbReference type="InterPro" id="IPR003010">
    <property type="entry name" value="C-N_Hydrolase"/>
</dbReference>
<name>A0ABY8EE52_9FIRM</name>
<sequence>MCKNFKIALCQTMVKDDKVYNLKKALEFIEEAAVNGANIISLGEMFICPYRNDVFKEYAEEEEGSITLKAIAEIAKKYNVYIVAGSIPEKDGDKYYNTAYVIGKDGNIITKHRKMHLFDIDIKDGVYMKESDTFSYGQNITMFDTEYCKVGVAICYDMRFPEIFRIMVQNDVKLVIVPAAFNNVTGPAHWDIIIRNRSVDNQIYFAAASPARNYDETYLAYGHSSVCNPFGEIIGQLDENEDILYCDIDLNYLEKVRTELPLLKHRRLDIYGINTKK</sequence>
<keyword evidence="5" id="KW-1185">Reference proteome</keyword>
<proteinExistence type="inferred from homology"/>
<dbReference type="Proteomes" id="UP001222800">
    <property type="component" value="Chromosome"/>
</dbReference>
<evidence type="ECO:0000259" key="3">
    <source>
        <dbReference type="PROSITE" id="PS50263"/>
    </source>
</evidence>
<dbReference type="PROSITE" id="PS50263">
    <property type="entry name" value="CN_HYDROLASE"/>
    <property type="match status" value="1"/>
</dbReference>
<gene>
    <name evidence="4" type="ORF">P4S50_02980</name>
</gene>
<dbReference type="PANTHER" id="PTHR23088:SF30">
    <property type="entry name" value="OMEGA-AMIDASE NIT2"/>
    <property type="match status" value="1"/>
</dbReference>
<dbReference type="SUPFAM" id="SSF56317">
    <property type="entry name" value="Carbon-nitrogen hydrolase"/>
    <property type="match status" value="1"/>
</dbReference>
<organism evidence="4 5">
    <name type="scientific">Tepidibacter hydrothermalis</name>
    <dbReference type="NCBI Taxonomy" id="3036126"/>
    <lineage>
        <taxon>Bacteria</taxon>
        <taxon>Bacillati</taxon>
        <taxon>Bacillota</taxon>
        <taxon>Clostridia</taxon>
        <taxon>Peptostreptococcales</taxon>
        <taxon>Peptostreptococcaceae</taxon>
        <taxon>Tepidibacter</taxon>
    </lineage>
</organism>
<evidence type="ECO:0000313" key="5">
    <source>
        <dbReference type="Proteomes" id="UP001222800"/>
    </source>
</evidence>
<feature type="domain" description="CN hydrolase" evidence="3">
    <location>
        <begin position="5"/>
        <end position="250"/>
    </location>
</feature>
<dbReference type="RefSeq" id="WP_277733020.1">
    <property type="nucleotide sequence ID" value="NZ_CP120733.1"/>
</dbReference>
<dbReference type="Pfam" id="PF00795">
    <property type="entry name" value="CN_hydrolase"/>
    <property type="match status" value="1"/>
</dbReference>
<dbReference type="GO" id="GO:0016787">
    <property type="term" value="F:hydrolase activity"/>
    <property type="evidence" value="ECO:0007669"/>
    <property type="project" value="UniProtKB-KW"/>
</dbReference>
<dbReference type="InterPro" id="IPR045254">
    <property type="entry name" value="Nit1/2_C-N_Hydrolase"/>
</dbReference>
<comment type="similarity">
    <text evidence="1">Belongs to the carbon-nitrogen hydrolase superfamily. NIT1/NIT2 family.</text>
</comment>
<reference evidence="4 5" key="1">
    <citation type="submission" date="2023-03" db="EMBL/GenBank/DDBJ databases">
        <title>Complete genome sequence of Tepidibacter sp. SWIR-1, isolated from a deep-sea hydrothermal vent.</title>
        <authorList>
            <person name="Li X."/>
        </authorList>
    </citation>
    <scope>NUCLEOTIDE SEQUENCE [LARGE SCALE GENOMIC DNA]</scope>
    <source>
        <strain evidence="4 5">SWIR-1</strain>
    </source>
</reference>
<evidence type="ECO:0000313" key="4">
    <source>
        <dbReference type="EMBL" id="WFD11056.1"/>
    </source>
</evidence>
<dbReference type="CDD" id="cd07572">
    <property type="entry name" value="nit"/>
    <property type="match status" value="1"/>
</dbReference>
<dbReference type="EMBL" id="CP120733">
    <property type="protein sequence ID" value="WFD11056.1"/>
    <property type="molecule type" value="Genomic_DNA"/>
</dbReference>
<dbReference type="InterPro" id="IPR036526">
    <property type="entry name" value="C-N_Hydrolase_sf"/>
</dbReference>
<keyword evidence="2 4" id="KW-0378">Hydrolase</keyword>
<dbReference type="Gene3D" id="3.60.110.10">
    <property type="entry name" value="Carbon-nitrogen hydrolase"/>
    <property type="match status" value="1"/>
</dbReference>
<dbReference type="PROSITE" id="PS01227">
    <property type="entry name" value="UPF0012"/>
    <property type="match status" value="1"/>
</dbReference>
<dbReference type="InterPro" id="IPR001110">
    <property type="entry name" value="UPF0012_CS"/>
</dbReference>
<evidence type="ECO:0000256" key="1">
    <source>
        <dbReference type="ARBA" id="ARBA00010613"/>
    </source>
</evidence>
<accession>A0ABY8EE52</accession>
<protein>
    <submittedName>
        <fullName evidence="4">Carbon-nitrogen hydrolase family protein</fullName>
    </submittedName>
</protein>